<gene>
    <name evidence="5" type="ORF">Fuma_01094</name>
</gene>
<evidence type="ECO:0000313" key="5">
    <source>
        <dbReference type="EMBL" id="APZ91506.1"/>
    </source>
</evidence>
<dbReference type="InterPro" id="IPR024983">
    <property type="entry name" value="CHAT_dom"/>
</dbReference>
<dbReference type="STRING" id="1891926.Fuma_01094"/>
<evidence type="ECO:0000259" key="4">
    <source>
        <dbReference type="Pfam" id="PF12770"/>
    </source>
</evidence>
<dbReference type="Pfam" id="PF02789">
    <property type="entry name" value="Peptidase_M17_N"/>
    <property type="match status" value="1"/>
</dbReference>
<feature type="region of interest" description="Disordered" evidence="1">
    <location>
        <begin position="1"/>
        <end position="29"/>
    </location>
</feature>
<reference evidence="5 6" key="1">
    <citation type="journal article" date="2016" name="Front. Microbiol.">
        <title>Fuerstia marisgermanicae gen. nov., sp. nov., an Unusual Member of the Phylum Planctomycetes from the German Wadden Sea.</title>
        <authorList>
            <person name="Kohn T."/>
            <person name="Heuer A."/>
            <person name="Jogler M."/>
            <person name="Vollmers J."/>
            <person name="Boedeker C."/>
            <person name="Bunk B."/>
            <person name="Rast P."/>
            <person name="Borchert D."/>
            <person name="Glockner I."/>
            <person name="Freese H.M."/>
            <person name="Klenk H.P."/>
            <person name="Overmann J."/>
            <person name="Kaster A.K."/>
            <person name="Rohde M."/>
            <person name="Wiegand S."/>
            <person name="Jogler C."/>
        </authorList>
    </citation>
    <scope>NUCLEOTIDE SEQUENCE [LARGE SCALE GENOMIC DNA]</scope>
    <source>
        <strain evidence="5 6">NH11</strain>
    </source>
</reference>
<feature type="domain" description="CHAT" evidence="4">
    <location>
        <begin position="748"/>
        <end position="1037"/>
    </location>
</feature>
<feature type="domain" description="Peptidase M17 leucyl aminopeptidase N-terminal" evidence="2">
    <location>
        <begin position="492"/>
        <end position="608"/>
    </location>
</feature>
<dbReference type="InterPro" id="IPR029058">
    <property type="entry name" value="AB_hydrolase_fold"/>
</dbReference>
<name>A0A1P8WBT5_9PLAN</name>
<dbReference type="Gene3D" id="3.40.50.1820">
    <property type="entry name" value="alpha/beta hydrolase"/>
    <property type="match status" value="1"/>
</dbReference>
<dbReference type="InterPro" id="IPR008283">
    <property type="entry name" value="Peptidase_M17_N"/>
</dbReference>
<dbReference type="EMBL" id="CP017641">
    <property type="protein sequence ID" value="APZ91506.1"/>
    <property type="molecule type" value="Genomic_DNA"/>
</dbReference>
<dbReference type="KEGG" id="fmr:Fuma_01094"/>
<accession>A0A1P8WBT5</accession>
<dbReference type="AlphaFoldDB" id="A0A1P8WBT5"/>
<protein>
    <submittedName>
        <fullName evidence="5">CHAT domain protein</fullName>
    </submittedName>
</protein>
<evidence type="ECO:0000259" key="3">
    <source>
        <dbReference type="Pfam" id="PF07819"/>
    </source>
</evidence>
<dbReference type="InterPro" id="IPR043472">
    <property type="entry name" value="Macro_dom-like"/>
</dbReference>
<dbReference type="SUPFAM" id="SSF53474">
    <property type="entry name" value="alpha/beta-Hydrolases"/>
    <property type="match status" value="1"/>
</dbReference>
<dbReference type="Gene3D" id="3.40.220.10">
    <property type="entry name" value="Leucine Aminopeptidase, subunit E, domain 1"/>
    <property type="match status" value="1"/>
</dbReference>
<dbReference type="Pfam" id="PF07819">
    <property type="entry name" value="PGAP1"/>
    <property type="match status" value="1"/>
</dbReference>
<organism evidence="5 6">
    <name type="scientific">Fuerstiella marisgermanici</name>
    <dbReference type="NCBI Taxonomy" id="1891926"/>
    <lineage>
        <taxon>Bacteria</taxon>
        <taxon>Pseudomonadati</taxon>
        <taxon>Planctomycetota</taxon>
        <taxon>Planctomycetia</taxon>
        <taxon>Planctomycetales</taxon>
        <taxon>Planctomycetaceae</taxon>
        <taxon>Fuerstiella</taxon>
    </lineage>
</organism>
<feature type="domain" description="GPI inositol-deacylase PGAP1-like alpha/beta" evidence="3">
    <location>
        <begin position="170"/>
        <end position="229"/>
    </location>
</feature>
<dbReference type="GO" id="GO:0070006">
    <property type="term" value="F:metalloaminopeptidase activity"/>
    <property type="evidence" value="ECO:0007669"/>
    <property type="project" value="InterPro"/>
</dbReference>
<sequence length="1048" mass="114536">MAKRRRTRSSSAKPSSVPPDTALPPFPADMTADSVERALLLGTDREQLRQLFSEDYLRQLQHLAQQANRVSTRGGLRVLILPGIMGSTLEADGNTIWIDPFDIARGRLTQLALTGSNDTVRSNGVFLPSYLELKLRLQIAGFQPEYFHFDWRQPVQIAGKRLADRIRAFSTDRQRVAIVAHSMGGLVARAALKLLSSNTDAVEQTVLLGTPNFGSFAPAQVMTGQYSTAEWVARLDFRHNLEDVVKDVFSTFTGLCQMLPAGSHANGVDYFDLASFPSQGPRPRAAVLRAAVDLQSSLIAGAIGEGDDARPLTMIAGVGVETVVGLLRERDKFGLIKSSAGDGTVPLAMAELPGAIHRYCQVSHGKLPTNGEVIRAVIDVLKTGRTERLDDRPDELLRHRLPPTSDLHRDALALRMAASATSVPVTTTEIRHMLEPFAAPGEADATTPSVGSTSTLALSKEPVVVGRKRTQRLDLRLAQGDITQAEGQAVMLGIFSDVRPGGAAVAIDQQIDGVLAEVIERRMYSANLGEVFVLPTPRRAIRADLLVLIGLGSFNEFTEETFRFAVENAMRTLLRCQVDNIVTVPIGGGTGLAKPAIVRALVQGLLAALKDAGSRPSLRELTICERDAATYEQLSHDVLQLAASPQLDDLEVTFDREILPEPPAVRTRSGHTLEFEGNRSYLIVRKVAGPDAASSNTTIDVSVLTSGRSATVLSAEQDIHNKQFEQLLDAIRKATSSGGRTGFNALTKVGEQAAELLLPKLIRDALEELRPMPLTLVNDAWSSRVPWEVVRLGDWSFGEDGNLSRRYSTDNISVAKWLRERRQAEQLRFLLVVDPTEDLEGAEREGRRIEGLIAKHKGMSLTRLWKSEATRERISAELESGEHDVLHYAGHAFFDPDNRSASGIVCAGHSVLSGRDLARLDSLPALCVFNACESGRVRSQRLPLKNPSRAEVKMQDLIDRNVSFAEAWLRGGIGNFVGTYWPVGDHAAAVFAETFYGVLLAQDPQVPPTIGSALAKAREQLYSESELDWANYIHYGEPAFRLKLSDRT</sequence>
<dbReference type="Gene3D" id="3.40.50.1460">
    <property type="match status" value="1"/>
</dbReference>
<dbReference type="GO" id="GO:0016788">
    <property type="term" value="F:hydrolase activity, acting on ester bonds"/>
    <property type="evidence" value="ECO:0007669"/>
    <property type="project" value="InterPro"/>
</dbReference>
<evidence type="ECO:0000259" key="2">
    <source>
        <dbReference type="Pfam" id="PF02789"/>
    </source>
</evidence>
<dbReference type="Pfam" id="PF12770">
    <property type="entry name" value="CHAT"/>
    <property type="match status" value="1"/>
</dbReference>
<keyword evidence="6" id="KW-1185">Reference proteome</keyword>
<dbReference type="SUPFAM" id="SSF52949">
    <property type="entry name" value="Macro domain-like"/>
    <property type="match status" value="1"/>
</dbReference>
<dbReference type="PANTHER" id="PTHR37946">
    <property type="entry name" value="SLL1969 PROTEIN"/>
    <property type="match status" value="1"/>
</dbReference>
<evidence type="ECO:0000313" key="6">
    <source>
        <dbReference type="Proteomes" id="UP000187735"/>
    </source>
</evidence>
<dbReference type="InterPro" id="IPR012908">
    <property type="entry name" value="PGAP1-ab_dom-like"/>
</dbReference>
<proteinExistence type="predicted"/>
<dbReference type="PANTHER" id="PTHR37946:SF1">
    <property type="entry name" value="SLL1969 PROTEIN"/>
    <property type="match status" value="1"/>
</dbReference>
<dbReference type="GO" id="GO:0006508">
    <property type="term" value="P:proteolysis"/>
    <property type="evidence" value="ECO:0007669"/>
    <property type="project" value="InterPro"/>
</dbReference>
<evidence type="ECO:0000256" key="1">
    <source>
        <dbReference type="SAM" id="MobiDB-lite"/>
    </source>
</evidence>
<dbReference type="Proteomes" id="UP000187735">
    <property type="component" value="Chromosome"/>
</dbReference>